<evidence type="ECO:0000259" key="2">
    <source>
        <dbReference type="PROSITE" id="PS50943"/>
    </source>
</evidence>
<proteinExistence type="inferred from homology"/>
<keyword evidence="4" id="KW-1185">Reference proteome</keyword>
<dbReference type="Gene3D" id="1.10.260.40">
    <property type="entry name" value="lambda repressor-like DNA-binding domains"/>
    <property type="match status" value="1"/>
</dbReference>
<dbReference type="SUPFAM" id="SSF47413">
    <property type="entry name" value="lambda repressor-like DNA-binding domains"/>
    <property type="match status" value="1"/>
</dbReference>
<dbReference type="Pfam" id="PF06114">
    <property type="entry name" value="Peptidase_M78"/>
    <property type="match status" value="1"/>
</dbReference>
<dbReference type="Pfam" id="PF01381">
    <property type="entry name" value="HTH_3"/>
    <property type="match status" value="1"/>
</dbReference>
<gene>
    <name evidence="3" type="ORF">E4A49_05225</name>
</gene>
<evidence type="ECO:0000313" key="3">
    <source>
        <dbReference type="EMBL" id="TFH99579.1"/>
    </source>
</evidence>
<dbReference type="InterPro" id="IPR052345">
    <property type="entry name" value="Rad_response_metalloprotease"/>
</dbReference>
<dbReference type="InterPro" id="IPR010359">
    <property type="entry name" value="IrrE_HExxH"/>
</dbReference>
<evidence type="ECO:0000313" key="4">
    <source>
        <dbReference type="Proteomes" id="UP000297477"/>
    </source>
</evidence>
<name>A0ABY2JZX8_9MICC</name>
<comment type="similarity">
    <text evidence="1">Belongs to the short-chain fatty acyl-CoA assimilation regulator (ScfR) family.</text>
</comment>
<dbReference type="PANTHER" id="PTHR43236:SF1">
    <property type="entry name" value="BLL7220 PROTEIN"/>
    <property type="match status" value="1"/>
</dbReference>
<accession>A0ABY2JZX8</accession>
<dbReference type="PROSITE" id="PS50943">
    <property type="entry name" value="HTH_CROC1"/>
    <property type="match status" value="1"/>
</dbReference>
<reference evidence="3 4" key="1">
    <citation type="submission" date="2019-03" db="EMBL/GenBank/DDBJ databases">
        <title>Reclassification of Micrococcus aloeverae and Micrococcus yunnanensis as later heterotypic synonyms of Micrococcus luteus.</title>
        <authorList>
            <person name="Huang C.-H."/>
        </authorList>
    </citation>
    <scope>NUCLEOTIDE SEQUENCE [LARGE SCALE GENOMIC DNA]</scope>
    <source>
        <strain evidence="3 4">BCRC 12151</strain>
    </source>
</reference>
<evidence type="ECO:0000256" key="1">
    <source>
        <dbReference type="ARBA" id="ARBA00007227"/>
    </source>
</evidence>
<dbReference type="PANTHER" id="PTHR43236">
    <property type="entry name" value="ANTITOXIN HIGA1"/>
    <property type="match status" value="1"/>
</dbReference>
<comment type="caution">
    <text evidence="3">The sequence shown here is derived from an EMBL/GenBank/DDBJ whole genome shotgun (WGS) entry which is preliminary data.</text>
</comment>
<dbReference type="InterPro" id="IPR010982">
    <property type="entry name" value="Lambda_DNA-bd_dom_sf"/>
</dbReference>
<dbReference type="SMART" id="SM00530">
    <property type="entry name" value="HTH_XRE"/>
    <property type="match status" value="1"/>
</dbReference>
<dbReference type="EMBL" id="SPKT01000008">
    <property type="protein sequence ID" value="TFH99579.1"/>
    <property type="molecule type" value="Genomic_DNA"/>
</dbReference>
<feature type="domain" description="HTH cro/C1-type" evidence="2">
    <location>
        <begin position="13"/>
        <end position="67"/>
    </location>
</feature>
<sequence length="370" mass="39978">MALTTAQALGSRLRAARERRGLSQQALAEAVGLDRTMVNRIEGGQRKVTALELAAIADALQARMQSFFTDPAPSIVSHRSAQGLDATESAVDHLLTELAAAVEFLHGLRPIQGLATREPWEPPTSTEAVEGMAARARAEAGYGPDEPAKNLQDHLATAGLLLFSQDFGADAADAGSVLLEEGGVAIVNSAPKVGRRRLSAVHEFGHYLLADEYTVDWRTAHTGPDIEGRIDRFARAFLLPATAMASVWPRAVTANGTRTAAVTIAGSYLVDMSTLARRLQDLDLVDASTANDIRAVQTTQTDIVTHDLYPSHELEGLTQPRTYQKHVLALFEAEKISRDRALGLLGGTFTDADLPELPPRQEQEIWEYVS</sequence>
<organism evidence="3 4">
    <name type="scientific">Micrococcus lylae</name>
    <dbReference type="NCBI Taxonomy" id="1273"/>
    <lineage>
        <taxon>Bacteria</taxon>
        <taxon>Bacillati</taxon>
        <taxon>Actinomycetota</taxon>
        <taxon>Actinomycetes</taxon>
        <taxon>Micrococcales</taxon>
        <taxon>Micrococcaceae</taxon>
        <taxon>Micrococcus</taxon>
    </lineage>
</organism>
<dbReference type="CDD" id="cd00093">
    <property type="entry name" value="HTH_XRE"/>
    <property type="match status" value="1"/>
</dbReference>
<dbReference type="Proteomes" id="UP000297477">
    <property type="component" value="Unassembled WGS sequence"/>
</dbReference>
<dbReference type="InterPro" id="IPR001387">
    <property type="entry name" value="Cro/C1-type_HTH"/>
</dbReference>
<dbReference type="RefSeq" id="WP_082740134.1">
    <property type="nucleotide sequence ID" value="NZ_SPKT01000008.1"/>
</dbReference>
<protein>
    <submittedName>
        <fullName evidence="3">Helix-turn-helix domain-containing protein</fullName>
    </submittedName>
</protein>